<dbReference type="Pfam" id="PF01182">
    <property type="entry name" value="Glucosamine_iso"/>
    <property type="match status" value="1"/>
</dbReference>
<dbReference type="Proteomes" id="UP001168528">
    <property type="component" value="Unassembled WGS sequence"/>
</dbReference>
<feature type="domain" description="Glucosamine/galactosamine-6-phosphate isomerase" evidence="8">
    <location>
        <begin position="7"/>
        <end position="230"/>
    </location>
</feature>
<gene>
    <name evidence="7 9" type="primary">pgl</name>
    <name evidence="9" type="ORF">Q0590_07750</name>
</gene>
<dbReference type="InterPro" id="IPR005900">
    <property type="entry name" value="6-phosphogluconolactonase_DevB"/>
</dbReference>
<dbReference type="PANTHER" id="PTHR11054">
    <property type="entry name" value="6-PHOSPHOGLUCONOLACTONASE"/>
    <property type="match status" value="1"/>
</dbReference>
<dbReference type="CDD" id="cd01400">
    <property type="entry name" value="6PGL"/>
    <property type="match status" value="1"/>
</dbReference>
<comment type="pathway">
    <text evidence="3 7">Carbohydrate degradation; pentose phosphate pathway; D-ribulose 5-phosphate from D-glucose 6-phosphate (oxidative stage): step 2/3.</text>
</comment>
<evidence type="ECO:0000256" key="6">
    <source>
        <dbReference type="ARBA" id="ARBA00020337"/>
    </source>
</evidence>
<accession>A0ABT8R628</accession>
<dbReference type="Gene3D" id="3.40.50.1360">
    <property type="match status" value="1"/>
</dbReference>
<evidence type="ECO:0000256" key="5">
    <source>
        <dbReference type="ARBA" id="ARBA00013198"/>
    </source>
</evidence>
<dbReference type="SUPFAM" id="SSF100950">
    <property type="entry name" value="NagB/RpiA/CoA transferase-like"/>
    <property type="match status" value="1"/>
</dbReference>
<evidence type="ECO:0000259" key="8">
    <source>
        <dbReference type="Pfam" id="PF01182"/>
    </source>
</evidence>
<dbReference type="PANTHER" id="PTHR11054:SF0">
    <property type="entry name" value="6-PHOSPHOGLUCONOLACTONASE"/>
    <property type="match status" value="1"/>
</dbReference>
<comment type="similarity">
    <text evidence="4 7">Belongs to the glucosamine/galactosamine-6-phosphate isomerase family. 6-phosphogluconolactonase subfamily.</text>
</comment>
<dbReference type="InterPro" id="IPR039104">
    <property type="entry name" value="6PGL"/>
</dbReference>
<keyword evidence="7 9" id="KW-0378">Hydrolase</keyword>
<dbReference type="EC" id="3.1.1.31" evidence="5 7"/>
<dbReference type="RefSeq" id="WP_302036941.1">
    <property type="nucleotide sequence ID" value="NZ_JAUKPO010000003.1"/>
</dbReference>
<keyword evidence="10" id="KW-1185">Reference proteome</keyword>
<evidence type="ECO:0000313" key="9">
    <source>
        <dbReference type="EMBL" id="MDO1446140.1"/>
    </source>
</evidence>
<dbReference type="InterPro" id="IPR037171">
    <property type="entry name" value="NagB/RpiA_transferase-like"/>
</dbReference>
<organism evidence="9 10">
    <name type="scientific">Rhodocytophaga aerolata</name>
    <dbReference type="NCBI Taxonomy" id="455078"/>
    <lineage>
        <taxon>Bacteria</taxon>
        <taxon>Pseudomonadati</taxon>
        <taxon>Bacteroidota</taxon>
        <taxon>Cytophagia</taxon>
        <taxon>Cytophagales</taxon>
        <taxon>Rhodocytophagaceae</taxon>
        <taxon>Rhodocytophaga</taxon>
    </lineage>
</organism>
<comment type="catalytic activity">
    <reaction evidence="1 7">
        <text>6-phospho-D-glucono-1,5-lactone + H2O = 6-phospho-D-gluconate + H(+)</text>
        <dbReference type="Rhea" id="RHEA:12556"/>
        <dbReference type="ChEBI" id="CHEBI:15377"/>
        <dbReference type="ChEBI" id="CHEBI:15378"/>
        <dbReference type="ChEBI" id="CHEBI:57955"/>
        <dbReference type="ChEBI" id="CHEBI:58759"/>
        <dbReference type="EC" id="3.1.1.31"/>
    </reaction>
</comment>
<evidence type="ECO:0000256" key="7">
    <source>
        <dbReference type="RuleBase" id="RU365095"/>
    </source>
</evidence>
<dbReference type="NCBIfam" id="TIGR01198">
    <property type="entry name" value="pgl"/>
    <property type="match status" value="1"/>
</dbReference>
<sequence>MMHIFSEANQLNEALAQFIVSAAKTAVAEKGRFTFALTGGSSPKKLYELLAKDPYRNELPWKNTYIFWGDERFVPQDDDRYNAKMAYETLLNHVPIPKEQIYPMPYSAVMPPEEIAHQYESLLKKHFGTAAPEFDFILLGMGDDGHTASLFPYTPVLQEKDSWVSEVYHTGQQMYRITLTAPLINKAKNIAFLLFGANKAQVLYDVLEGEYQPEHLPTQLIKPKKGSIHWFTDEAAASKLTQSRQEN</sequence>
<evidence type="ECO:0000256" key="4">
    <source>
        <dbReference type="ARBA" id="ARBA00010662"/>
    </source>
</evidence>
<protein>
    <recommendedName>
        <fullName evidence="6 7">6-phosphogluconolactonase</fullName>
        <shortName evidence="7">6PGL</shortName>
        <ecNumber evidence="5 7">3.1.1.31</ecNumber>
    </recommendedName>
</protein>
<reference evidence="9" key="1">
    <citation type="submission" date="2023-07" db="EMBL/GenBank/DDBJ databases">
        <title>The genome sequence of Rhodocytophaga aerolata KACC 12507.</title>
        <authorList>
            <person name="Zhang X."/>
        </authorList>
    </citation>
    <scope>NUCLEOTIDE SEQUENCE</scope>
    <source>
        <strain evidence="9">KACC 12507</strain>
    </source>
</reference>
<evidence type="ECO:0000256" key="1">
    <source>
        <dbReference type="ARBA" id="ARBA00000832"/>
    </source>
</evidence>
<evidence type="ECO:0000256" key="2">
    <source>
        <dbReference type="ARBA" id="ARBA00002681"/>
    </source>
</evidence>
<name>A0ABT8R628_9BACT</name>
<comment type="function">
    <text evidence="2 7">Hydrolysis of 6-phosphogluconolactone to 6-phosphogluconate.</text>
</comment>
<dbReference type="InterPro" id="IPR006148">
    <property type="entry name" value="Glc/Gal-6P_isomerase"/>
</dbReference>
<dbReference type="GO" id="GO:0017057">
    <property type="term" value="F:6-phosphogluconolactonase activity"/>
    <property type="evidence" value="ECO:0007669"/>
    <property type="project" value="UniProtKB-EC"/>
</dbReference>
<evidence type="ECO:0000256" key="3">
    <source>
        <dbReference type="ARBA" id="ARBA00004961"/>
    </source>
</evidence>
<proteinExistence type="inferred from homology"/>
<evidence type="ECO:0000313" key="10">
    <source>
        <dbReference type="Proteomes" id="UP001168528"/>
    </source>
</evidence>
<comment type="caution">
    <text evidence="9">The sequence shown here is derived from an EMBL/GenBank/DDBJ whole genome shotgun (WGS) entry which is preliminary data.</text>
</comment>
<dbReference type="EMBL" id="JAUKPO010000003">
    <property type="protein sequence ID" value="MDO1446140.1"/>
    <property type="molecule type" value="Genomic_DNA"/>
</dbReference>